<name>A0A432W8I0_9GAMM</name>
<evidence type="ECO:0000256" key="10">
    <source>
        <dbReference type="SAM" id="Phobius"/>
    </source>
</evidence>
<accession>A0A432W8I0</accession>
<evidence type="ECO:0000256" key="4">
    <source>
        <dbReference type="ARBA" id="ARBA00022475"/>
    </source>
</evidence>
<dbReference type="SUPFAM" id="SSF50156">
    <property type="entry name" value="PDZ domain-like"/>
    <property type="match status" value="1"/>
</dbReference>
<evidence type="ECO:0000256" key="2">
    <source>
        <dbReference type="ARBA" id="ARBA00007986"/>
    </source>
</evidence>
<feature type="domain" description="Type II secretion system protein GspC N-terminal" evidence="11">
    <location>
        <begin position="33"/>
        <end position="166"/>
    </location>
</feature>
<evidence type="ECO:0000256" key="1">
    <source>
        <dbReference type="ARBA" id="ARBA00004533"/>
    </source>
</evidence>
<dbReference type="InterPro" id="IPR001639">
    <property type="entry name" value="T2SS_protein-GspC"/>
</dbReference>
<protein>
    <submittedName>
        <fullName evidence="12">Type II secretion system protein GspC</fullName>
    </submittedName>
</protein>
<dbReference type="EMBL" id="PIPL01000001">
    <property type="protein sequence ID" value="RUO26437.1"/>
    <property type="molecule type" value="Genomic_DNA"/>
</dbReference>
<evidence type="ECO:0000256" key="3">
    <source>
        <dbReference type="ARBA" id="ARBA00022448"/>
    </source>
</evidence>
<comment type="caution">
    <text evidence="12">The sequence shown here is derived from an EMBL/GenBank/DDBJ whole genome shotgun (WGS) entry which is preliminary data.</text>
</comment>
<dbReference type="NCBIfam" id="TIGR01713">
    <property type="entry name" value="typeII_sec_gspC"/>
    <property type="match status" value="1"/>
</dbReference>
<keyword evidence="9 10" id="KW-0472">Membrane</keyword>
<keyword evidence="7" id="KW-0653">Protein transport</keyword>
<evidence type="ECO:0000256" key="7">
    <source>
        <dbReference type="ARBA" id="ARBA00022927"/>
    </source>
</evidence>
<dbReference type="InterPro" id="IPR036034">
    <property type="entry name" value="PDZ_sf"/>
</dbReference>
<dbReference type="AlphaFoldDB" id="A0A432W8I0"/>
<dbReference type="OrthoDB" id="1491375at2"/>
<dbReference type="Gene3D" id="2.30.42.10">
    <property type="match status" value="1"/>
</dbReference>
<evidence type="ECO:0000256" key="6">
    <source>
        <dbReference type="ARBA" id="ARBA00022692"/>
    </source>
</evidence>
<comment type="subcellular location">
    <subcellularLocation>
        <location evidence="1">Cell inner membrane</location>
    </subcellularLocation>
</comment>
<reference evidence="12 13" key="1">
    <citation type="journal article" date="2011" name="Front. Microbiol.">
        <title>Genomic signatures of strain selection and enhancement in Bacillus atrophaeus var. globigii, a historical biowarfare simulant.</title>
        <authorList>
            <person name="Gibbons H.S."/>
            <person name="Broomall S.M."/>
            <person name="McNew L.A."/>
            <person name="Daligault H."/>
            <person name="Chapman C."/>
            <person name="Bruce D."/>
            <person name="Karavis M."/>
            <person name="Krepps M."/>
            <person name="McGregor P.A."/>
            <person name="Hong C."/>
            <person name="Park K.H."/>
            <person name="Akmal A."/>
            <person name="Feldman A."/>
            <person name="Lin J.S."/>
            <person name="Chang W.E."/>
            <person name="Higgs B.W."/>
            <person name="Demirev P."/>
            <person name="Lindquist J."/>
            <person name="Liem A."/>
            <person name="Fochler E."/>
            <person name="Read T.D."/>
            <person name="Tapia R."/>
            <person name="Johnson S."/>
            <person name="Bishop-Lilly K.A."/>
            <person name="Detter C."/>
            <person name="Han C."/>
            <person name="Sozhamannan S."/>
            <person name="Rosenzweig C.N."/>
            <person name="Skowronski E.W."/>
        </authorList>
    </citation>
    <scope>NUCLEOTIDE SEQUENCE [LARGE SCALE GENOMIC DNA]</scope>
    <source>
        <strain evidence="12 13">MLST1</strain>
    </source>
</reference>
<dbReference type="GO" id="GO:0005886">
    <property type="term" value="C:plasma membrane"/>
    <property type="evidence" value="ECO:0007669"/>
    <property type="project" value="UniProtKB-SubCell"/>
</dbReference>
<evidence type="ECO:0000256" key="9">
    <source>
        <dbReference type="ARBA" id="ARBA00023136"/>
    </source>
</evidence>
<proteinExistence type="inferred from homology"/>
<keyword evidence="5" id="KW-0997">Cell inner membrane</keyword>
<dbReference type="GO" id="GO:0015627">
    <property type="term" value="C:type II protein secretion system complex"/>
    <property type="evidence" value="ECO:0007669"/>
    <property type="project" value="InterPro"/>
</dbReference>
<dbReference type="Proteomes" id="UP000288293">
    <property type="component" value="Unassembled WGS sequence"/>
</dbReference>
<keyword evidence="3" id="KW-0813">Transport</keyword>
<evidence type="ECO:0000256" key="5">
    <source>
        <dbReference type="ARBA" id="ARBA00022519"/>
    </source>
</evidence>
<keyword evidence="6 10" id="KW-0812">Transmembrane</keyword>
<keyword evidence="8 10" id="KW-1133">Transmembrane helix</keyword>
<keyword evidence="13" id="KW-1185">Reference proteome</keyword>
<dbReference type="Gene3D" id="2.30.30.830">
    <property type="match status" value="1"/>
</dbReference>
<evidence type="ECO:0000256" key="8">
    <source>
        <dbReference type="ARBA" id="ARBA00022989"/>
    </source>
</evidence>
<sequence length="305" mass="33179">MIIKAVLTIQSQIKDFITPARLRGSALALAATLAVLAVWWLAQLTWQLLTPTAAVVAGSYNQAPVAQVQTLEINSIKQLKLFGDREQEARAQSEQIDAPQTTLNISLVGLTASGNQLLSAAIIEQGGNQQTYIIGERIANSRATLEAVFSDRVILDNSGRREALYLEGRDGYEAQLQVQQSTPAPGRRETQSEVVNLEENEELSRALSAVRENPTELLEFINISPISSDGQITGYRLQPRQDSELFAAVGLQPGDIAIAINGYDLTDTAQAMAAMSEIQDAASAIVQVRRNDDIIDLELRVPSQQ</sequence>
<keyword evidence="4" id="KW-1003">Cell membrane</keyword>
<organism evidence="12 13">
    <name type="scientific">Aliidiomarina minuta</name>
    <dbReference type="NCBI Taxonomy" id="880057"/>
    <lineage>
        <taxon>Bacteria</taxon>
        <taxon>Pseudomonadati</taxon>
        <taxon>Pseudomonadota</taxon>
        <taxon>Gammaproteobacteria</taxon>
        <taxon>Alteromonadales</taxon>
        <taxon>Idiomarinaceae</taxon>
        <taxon>Aliidiomarina</taxon>
    </lineage>
</organism>
<comment type="similarity">
    <text evidence="2">Belongs to the GSP C family.</text>
</comment>
<evidence type="ECO:0000313" key="12">
    <source>
        <dbReference type="EMBL" id="RUO26437.1"/>
    </source>
</evidence>
<dbReference type="InterPro" id="IPR024961">
    <property type="entry name" value="T2SS_GspC_N"/>
</dbReference>
<gene>
    <name evidence="12" type="primary">gspC</name>
    <name evidence="12" type="ORF">CWE09_06940</name>
</gene>
<feature type="transmembrane region" description="Helical" evidence="10">
    <location>
        <begin position="20"/>
        <end position="42"/>
    </location>
</feature>
<evidence type="ECO:0000259" key="11">
    <source>
        <dbReference type="Pfam" id="PF11356"/>
    </source>
</evidence>
<evidence type="ECO:0000313" key="13">
    <source>
        <dbReference type="Proteomes" id="UP000288293"/>
    </source>
</evidence>
<dbReference type="Pfam" id="PF11356">
    <property type="entry name" value="T2SSC"/>
    <property type="match status" value="1"/>
</dbReference>
<dbReference type="GO" id="GO:0015628">
    <property type="term" value="P:protein secretion by the type II secretion system"/>
    <property type="evidence" value="ECO:0007669"/>
    <property type="project" value="InterPro"/>
</dbReference>